<organism evidence="4 5">
    <name type="scientific">Glycomyces sambucus</name>
    <dbReference type="NCBI Taxonomy" id="380244"/>
    <lineage>
        <taxon>Bacteria</taxon>
        <taxon>Bacillati</taxon>
        <taxon>Actinomycetota</taxon>
        <taxon>Actinomycetes</taxon>
        <taxon>Glycomycetales</taxon>
        <taxon>Glycomycetaceae</taxon>
        <taxon>Glycomyces</taxon>
    </lineage>
</organism>
<dbReference type="PANTHER" id="PTHR11839">
    <property type="entry name" value="UDP/ADP-SUGAR PYROPHOSPHATASE"/>
    <property type="match status" value="1"/>
</dbReference>
<reference evidence="5" key="1">
    <citation type="submission" date="2016-10" db="EMBL/GenBank/DDBJ databases">
        <authorList>
            <person name="Varghese N."/>
            <person name="Submissions S."/>
        </authorList>
    </citation>
    <scope>NUCLEOTIDE SEQUENCE [LARGE SCALE GENOMIC DNA]</scope>
    <source>
        <strain evidence="5">CGMCC 4.3147</strain>
    </source>
</reference>
<dbReference type="Proteomes" id="UP000198662">
    <property type="component" value="Unassembled WGS sequence"/>
</dbReference>
<evidence type="ECO:0000313" key="4">
    <source>
        <dbReference type="EMBL" id="SDK55575.1"/>
    </source>
</evidence>
<dbReference type="InterPro" id="IPR000086">
    <property type="entry name" value="NUDIX_hydrolase_dom"/>
</dbReference>
<dbReference type="STRING" id="380244.SAMN05216298_0528"/>
<dbReference type="InterPro" id="IPR015797">
    <property type="entry name" value="NUDIX_hydrolase-like_dom_sf"/>
</dbReference>
<dbReference type="GO" id="GO:0019693">
    <property type="term" value="P:ribose phosphate metabolic process"/>
    <property type="evidence" value="ECO:0007669"/>
    <property type="project" value="TreeGrafter"/>
</dbReference>
<proteinExistence type="predicted"/>
<dbReference type="Gene3D" id="3.40.50.450">
    <property type="match status" value="1"/>
</dbReference>
<dbReference type="InterPro" id="IPR039470">
    <property type="entry name" value="Nuc_deoxyri_tr2"/>
</dbReference>
<evidence type="ECO:0000256" key="2">
    <source>
        <dbReference type="ARBA" id="ARBA00022801"/>
    </source>
</evidence>
<dbReference type="GO" id="GO:0006753">
    <property type="term" value="P:nucleoside phosphate metabolic process"/>
    <property type="evidence" value="ECO:0007669"/>
    <property type="project" value="TreeGrafter"/>
</dbReference>
<keyword evidence="2" id="KW-0378">Hydrolase</keyword>
<dbReference type="Gene3D" id="3.90.79.10">
    <property type="entry name" value="Nucleoside Triphosphate Pyrophosphohydrolase"/>
    <property type="match status" value="1"/>
</dbReference>
<name>A0A1G9CVU3_9ACTN</name>
<protein>
    <submittedName>
        <fullName evidence="4">Nucleoside 2-deoxyribosyltransferase like</fullName>
    </submittedName>
</protein>
<evidence type="ECO:0000256" key="1">
    <source>
        <dbReference type="ARBA" id="ARBA00001946"/>
    </source>
</evidence>
<gene>
    <name evidence="4" type="ORF">SAMN05216298_0528</name>
</gene>
<keyword evidence="4" id="KW-0808">Transferase</keyword>
<dbReference type="Pfam" id="PF15891">
    <property type="entry name" value="Nuc_deoxyri_tr2"/>
    <property type="match status" value="1"/>
</dbReference>
<dbReference type="GO" id="GO:0016787">
    <property type="term" value="F:hydrolase activity"/>
    <property type="evidence" value="ECO:0007669"/>
    <property type="project" value="UniProtKB-KW"/>
</dbReference>
<dbReference type="PANTHER" id="PTHR11839:SF18">
    <property type="entry name" value="NUDIX HYDROLASE DOMAIN-CONTAINING PROTEIN"/>
    <property type="match status" value="1"/>
</dbReference>
<dbReference type="EMBL" id="FNGF01000001">
    <property type="protein sequence ID" value="SDK55575.1"/>
    <property type="molecule type" value="Genomic_DNA"/>
</dbReference>
<accession>A0A1G9CVU3</accession>
<dbReference type="GO" id="GO:0016740">
    <property type="term" value="F:transferase activity"/>
    <property type="evidence" value="ECO:0007669"/>
    <property type="project" value="UniProtKB-KW"/>
</dbReference>
<sequence>MASEVVVVHANETPPPWWDAAVFLAGPLPRSADVPSWNPEAVAHLRERWTRGGRLVVFTPELRAGVLADYTGQIEWEHRGLHDADVVLFWVPRDLESMPAFTTNIEFGTWYDSGKVVFGAPAAAPKNEYLLHLAASRGVPVAAHLGDAADAALAMIGDGSRREGGERSVPLLVWRTESFQTWYRAQRAAGNVLEGARLEWTFRVGEHREAVMYWAAHVQVRVAAEDRVKANEVVISRPDTAQVLLYRPGPSLDETTVVLVREFRSPASTPDGFVHELPGGSSREQPDPAVQALEEVHEETGLKLGADRLRPIGTRQVAATMSAHRAHVFAAEVTEDELAWLREQRRVAHGENDGERTWVEVATYGELRGRGLTDWATLGMIAQALGQSQTAGSVPL</sequence>
<dbReference type="PROSITE" id="PS51462">
    <property type="entry name" value="NUDIX"/>
    <property type="match status" value="1"/>
</dbReference>
<keyword evidence="5" id="KW-1185">Reference proteome</keyword>
<evidence type="ECO:0000313" key="5">
    <source>
        <dbReference type="Proteomes" id="UP000198662"/>
    </source>
</evidence>
<evidence type="ECO:0000259" key="3">
    <source>
        <dbReference type="PROSITE" id="PS51462"/>
    </source>
</evidence>
<feature type="domain" description="Nudix hydrolase" evidence="3">
    <location>
        <begin position="236"/>
        <end position="382"/>
    </location>
</feature>
<comment type="cofactor">
    <cofactor evidence="1">
        <name>Mg(2+)</name>
        <dbReference type="ChEBI" id="CHEBI:18420"/>
    </cofactor>
</comment>
<dbReference type="AlphaFoldDB" id="A0A1G9CVU3"/>
<dbReference type="RefSeq" id="WP_218126150.1">
    <property type="nucleotide sequence ID" value="NZ_FNGF01000001.1"/>
</dbReference>
<dbReference type="SUPFAM" id="SSF55811">
    <property type="entry name" value="Nudix"/>
    <property type="match status" value="1"/>
</dbReference>